<dbReference type="SUPFAM" id="SSF48264">
    <property type="entry name" value="Cytochrome P450"/>
    <property type="match status" value="1"/>
</dbReference>
<keyword evidence="1" id="KW-0408">Iron</keyword>
<sequence>MYYPSGTSVAALAVLASGCVYLYRLLIWYRVEQFKSYLRLEPHWFWGHLKWIGETLPSLPKGAHSDYSWQILRNKYAPDAPYLLFDMRPALGTPLAVVFSHSVAEECSKPSKQFKYSLPKSYTNKRLAPVLGDLSMLTHEGESWKALRKRFNPGFAPAHLITLLPTILDRTKRFLHRLDERCETGEVFELDDLCTTLTFDIIGAVALDVDFNSQRERQLQHPIVSQYAKLIDLFAARSGAAANLTAPWVRWKQKMVAKRADAEIKKVVAQKFEELKAARSRGGTSIGRSVVQLALQDVEELTPEILQYTADQVKTFLFAGHDTTSTLLQWVFYNLSIHPRVREKLFAELDEVFGRGTSPDDVARQLMERGEDAVRKLQYTSAIIKETLRLYPPAGSARIVPEDEAFMVHDPKTGAELPLFGIVYLCHYIIQRDESVYGPTASKWVPERWVGNTNTWMEADEPSAARQEGSAIPVSAWRPFERGPRNCIGQELANIEARVIIACAARRYEFEKVGLGELQLDENGQPVLGEDGTLRLKSEMYSTHRITSKTVDGMKVRVRLAKT</sequence>
<dbReference type="CDD" id="cd11051">
    <property type="entry name" value="CYP59-like"/>
    <property type="match status" value="1"/>
</dbReference>
<organism evidence="3 4">
    <name type="scientific">Verruconis gallopava</name>
    <dbReference type="NCBI Taxonomy" id="253628"/>
    <lineage>
        <taxon>Eukaryota</taxon>
        <taxon>Fungi</taxon>
        <taxon>Dikarya</taxon>
        <taxon>Ascomycota</taxon>
        <taxon>Pezizomycotina</taxon>
        <taxon>Dothideomycetes</taxon>
        <taxon>Pleosporomycetidae</taxon>
        <taxon>Venturiales</taxon>
        <taxon>Sympoventuriaceae</taxon>
        <taxon>Verruconis</taxon>
    </lineage>
</organism>
<keyword evidence="4" id="KW-1185">Reference proteome</keyword>
<evidence type="ECO:0000313" key="4">
    <source>
        <dbReference type="Proteomes" id="UP000053259"/>
    </source>
</evidence>
<dbReference type="InterPro" id="IPR002401">
    <property type="entry name" value="Cyt_P450_E_grp-I"/>
</dbReference>
<dbReference type="EMBL" id="KN847552">
    <property type="protein sequence ID" value="KIW01921.1"/>
    <property type="molecule type" value="Genomic_DNA"/>
</dbReference>
<dbReference type="PRINTS" id="PR00385">
    <property type="entry name" value="P450"/>
</dbReference>
<evidence type="ECO:0000256" key="2">
    <source>
        <dbReference type="SAM" id="Phobius"/>
    </source>
</evidence>
<dbReference type="PANTHER" id="PTHR24305">
    <property type="entry name" value="CYTOCHROME P450"/>
    <property type="match status" value="1"/>
</dbReference>
<gene>
    <name evidence="3" type="ORF">PV09_06762</name>
</gene>
<proteinExistence type="predicted"/>
<dbReference type="Gene3D" id="1.10.630.10">
    <property type="entry name" value="Cytochrome P450"/>
    <property type="match status" value="1"/>
</dbReference>
<dbReference type="HOGENOM" id="CLU_020492_2_0_1"/>
<accession>A0A0D1XI26</accession>
<dbReference type="OrthoDB" id="10029320at2759"/>
<dbReference type="STRING" id="253628.A0A0D1XI26"/>
<keyword evidence="1" id="KW-0349">Heme</keyword>
<feature type="binding site" description="axial binding residue" evidence="1">
    <location>
        <position position="487"/>
    </location>
    <ligand>
        <name>heme</name>
        <dbReference type="ChEBI" id="CHEBI:30413"/>
    </ligand>
    <ligandPart>
        <name>Fe</name>
        <dbReference type="ChEBI" id="CHEBI:18248"/>
    </ligandPart>
</feature>
<dbReference type="GO" id="GO:0004497">
    <property type="term" value="F:monooxygenase activity"/>
    <property type="evidence" value="ECO:0007669"/>
    <property type="project" value="InterPro"/>
</dbReference>
<dbReference type="InterPro" id="IPR036396">
    <property type="entry name" value="Cyt_P450_sf"/>
</dbReference>
<dbReference type="InterPro" id="IPR050121">
    <property type="entry name" value="Cytochrome_P450_monoxygenase"/>
</dbReference>
<comment type="cofactor">
    <cofactor evidence="1">
        <name>heme</name>
        <dbReference type="ChEBI" id="CHEBI:30413"/>
    </cofactor>
</comment>
<dbReference type="GeneID" id="27314735"/>
<dbReference type="PANTHER" id="PTHR24305:SF222">
    <property type="entry name" value="CYTOCHROME P450 MONOOXYGENASE STCS"/>
    <property type="match status" value="1"/>
</dbReference>
<feature type="transmembrane region" description="Helical" evidence="2">
    <location>
        <begin position="6"/>
        <end position="29"/>
    </location>
</feature>
<protein>
    <submittedName>
        <fullName evidence="3">Uncharacterized protein</fullName>
    </submittedName>
</protein>
<dbReference type="InParanoid" id="A0A0D1XI26"/>
<keyword evidence="2" id="KW-1133">Transmembrane helix</keyword>
<dbReference type="Pfam" id="PF00067">
    <property type="entry name" value="p450"/>
    <property type="match status" value="1"/>
</dbReference>
<reference evidence="3 4" key="1">
    <citation type="submission" date="2015-01" db="EMBL/GenBank/DDBJ databases">
        <title>The Genome Sequence of Ochroconis gallopava CBS43764.</title>
        <authorList>
            <consortium name="The Broad Institute Genomics Platform"/>
            <person name="Cuomo C."/>
            <person name="de Hoog S."/>
            <person name="Gorbushina A."/>
            <person name="Stielow B."/>
            <person name="Teixiera M."/>
            <person name="Abouelleil A."/>
            <person name="Chapman S.B."/>
            <person name="Priest M."/>
            <person name="Young S.K."/>
            <person name="Wortman J."/>
            <person name="Nusbaum C."/>
            <person name="Birren B."/>
        </authorList>
    </citation>
    <scope>NUCLEOTIDE SEQUENCE [LARGE SCALE GENOMIC DNA]</scope>
    <source>
        <strain evidence="3 4">CBS 43764</strain>
    </source>
</reference>
<dbReference type="InterPro" id="IPR001128">
    <property type="entry name" value="Cyt_P450"/>
</dbReference>
<dbReference type="GO" id="GO:0005506">
    <property type="term" value="F:iron ion binding"/>
    <property type="evidence" value="ECO:0007669"/>
    <property type="project" value="InterPro"/>
</dbReference>
<dbReference type="RefSeq" id="XP_016211790.1">
    <property type="nucleotide sequence ID" value="XM_016360451.1"/>
</dbReference>
<dbReference type="GO" id="GO:0016705">
    <property type="term" value="F:oxidoreductase activity, acting on paired donors, with incorporation or reduction of molecular oxygen"/>
    <property type="evidence" value="ECO:0007669"/>
    <property type="project" value="InterPro"/>
</dbReference>
<evidence type="ECO:0000256" key="1">
    <source>
        <dbReference type="PIRSR" id="PIRSR602401-1"/>
    </source>
</evidence>
<dbReference type="Proteomes" id="UP000053259">
    <property type="component" value="Unassembled WGS sequence"/>
</dbReference>
<dbReference type="PRINTS" id="PR00463">
    <property type="entry name" value="EP450I"/>
</dbReference>
<keyword evidence="2" id="KW-0812">Transmembrane</keyword>
<dbReference type="GO" id="GO:0020037">
    <property type="term" value="F:heme binding"/>
    <property type="evidence" value="ECO:0007669"/>
    <property type="project" value="InterPro"/>
</dbReference>
<keyword evidence="1" id="KW-0479">Metal-binding</keyword>
<dbReference type="AlphaFoldDB" id="A0A0D1XI26"/>
<evidence type="ECO:0000313" key="3">
    <source>
        <dbReference type="EMBL" id="KIW01921.1"/>
    </source>
</evidence>
<name>A0A0D1XI26_9PEZI</name>
<dbReference type="VEuPathDB" id="FungiDB:PV09_06762"/>
<keyword evidence="2" id="KW-0472">Membrane</keyword>